<feature type="transmembrane region" description="Helical" evidence="7">
    <location>
        <begin position="292"/>
        <end position="312"/>
    </location>
</feature>
<dbReference type="GO" id="GO:0032472">
    <property type="term" value="P:Golgi calcium ion transport"/>
    <property type="evidence" value="ECO:0007669"/>
    <property type="project" value="TreeGrafter"/>
</dbReference>
<dbReference type="STRING" id="225359.A0A2S4PTQ9"/>
<feature type="transmembrane region" description="Helical" evidence="7">
    <location>
        <begin position="519"/>
        <end position="545"/>
    </location>
</feature>
<evidence type="ECO:0000313" key="8">
    <source>
        <dbReference type="EMBL" id="POS85409.1"/>
    </source>
</evidence>
<evidence type="ECO:0000256" key="3">
    <source>
        <dbReference type="ARBA" id="ARBA00022692"/>
    </source>
</evidence>
<feature type="compositionally biased region" description="Basic and acidic residues" evidence="6">
    <location>
        <begin position="225"/>
        <end position="240"/>
    </location>
</feature>
<evidence type="ECO:0000256" key="4">
    <source>
        <dbReference type="ARBA" id="ARBA00022989"/>
    </source>
</evidence>
<dbReference type="Pfam" id="PF01169">
    <property type="entry name" value="GDT1"/>
    <property type="match status" value="2"/>
</dbReference>
<evidence type="ECO:0000256" key="2">
    <source>
        <dbReference type="ARBA" id="ARBA00009190"/>
    </source>
</evidence>
<feature type="compositionally biased region" description="Basic and acidic residues" evidence="6">
    <location>
        <begin position="177"/>
        <end position="190"/>
    </location>
</feature>
<proteinExistence type="inferred from homology"/>
<feature type="transmembrane region" description="Helical" evidence="7">
    <location>
        <begin position="262"/>
        <end position="285"/>
    </location>
</feature>
<sequence length="550" mass="60238">LHLSLSATAINFPITDRTHISLPNHGKSDGLESGLKSPVDLNSKTKHDIGTKDAPVDGKDGKPHAGPWVGSEKDTIKATNNVKSTNKPHMSESKALEGNHMNYMSDIMISQGEKIPETNDGVMDDPTREPPKHGTTGTEGGVSEKDKARKAHEGQTGERVENMPASPKEAPLLSLDTKIDSKNEKPKTKDTEDDEIETTNSLSGLEKPNDLPDRLSNLPHPLPDSAKKDHLDVSKSDRNQSPKYDLLQNKENDGFLQPLHSYFLSLTMILFSEIGDKTFLVAVLMAMKNDRLLVFSAAFSALLFMTVLSASLGHAVPTLIPKRFTNFLAAGLFIIFGLRMLKESFDMSPDDGVGAEMKEVELELEKKELLAFQAKKERSSISPYNLEMGFNRSRTRRSRSRSRLPSIPRSPSSSPERSPSPQRSTLKSTVKGLNNLLSLLLSPAWVQTFVMTFLAEWGDRSQIATIAMAAGQDYWWVTAGAVCGHAVCTGVAVIGGRVIAGKVSMKLGKSPSLTDYTSIFLIINSHVVTQGGAWSFLVFGVIYLIEAYYN</sequence>
<feature type="region of interest" description="Disordered" evidence="6">
    <location>
        <begin position="392"/>
        <end position="425"/>
    </location>
</feature>
<feature type="non-terminal residue" evidence="8">
    <location>
        <position position="1"/>
    </location>
</feature>
<feature type="compositionally biased region" description="Basic and acidic residues" evidence="6">
    <location>
        <begin position="43"/>
        <end position="63"/>
    </location>
</feature>
<evidence type="ECO:0000256" key="6">
    <source>
        <dbReference type="SAM" id="MobiDB-lite"/>
    </source>
</evidence>
<feature type="transmembrane region" description="Helical" evidence="7">
    <location>
        <begin position="474"/>
        <end position="499"/>
    </location>
</feature>
<name>A0A2S4PTQ9_9PEZI</name>
<dbReference type="GO" id="GO:0005384">
    <property type="term" value="F:manganese ion transmembrane transporter activity"/>
    <property type="evidence" value="ECO:0007669"/>
    <property type="project" value="TreeGrafter"/>
</dbReference>
<dbReference type="Proteomes" id="UP000237438">
    <property type="component" value="Unassembled WGS sequence"/>
</dbReference>
<feature type="transmembrane region" description="Helical" evidence="7">
    <location>
        <begin position="324"/>
        <end position="341"/>
    </location>
</feature>
<feature type="compositionally biased region" description="Basic residues" evidence="6">
    <location>
        <begin position="393"/>
        <end position="402"/>
    </location>
</feature>
<dbReference type="PANTHER" id="PTHR12608:SF1">
    <property type="entry name" value="TRANSMEMBRANE PROTEIN 165"/>
    <property type="match status" value="1"/>
</dbReference>
<accession>A0A2S4PTQ9</accession>
<dbReference type="GO" id="GO:0015085">
    <property type="term" value="F:calcium ion transmembrane transporter activity"/>
    <property type="evidence" value="ECO:0007669"/>
    <property type="project" value="TreeGrafter"/>
</dbReference>
<evidence type="ECO:0000256" key="7">
    <source>
        <dbReference type="SAM" id="Phobius"/>
    </source>
</evidence>
<dbReference type="OrthoDB" id="442680at2759"/>
<dbReference type="EMBL" id="PEDP01000615">
    <property type="protein sequence ID" value="POS85409.1"/>
    <property type="molecule type" value="Genomic_DNA"/>
</dbReference>
<dbReference type="PANTHER" id="PTHR12608">
    <property type="entry name" value="TRANSMEMBRANE PROTEIN HTP-1 RELATED"/>
    <property type="match status" value="1"/>
</dbReference>
<feature type="region of interest" description="Disordered" evidence="6">
    <location>
        <begin position="18"/>
        <end position="72"/>
    </location>
</feature>
<keyword evidence="9" id="KW-1185">Reference proteome</keyword>
<organism evidence="8 9">
    <name type="scientific">Erysiphe pulchra</name>
    <dbReference type="NCBI Taxonomy" id="225359"/>
    <lineage>
        <taxon>Eukaryota</taxon>
        <taxon>Fungi</taxon>
        <taxon>Dikarya</taxon>
        <taxon>Ascomycota</taxon>
        <taxon>Pezizomycotina</taxon>
        <taxon>Leotiomycetes</taxon>
        <taxon>Erysiphales</taxon>
        <taxon>Erysiphaceae</taxon>
        <taxon>Erysiphe</taxon>
    </lineage>
</organism>
<protein>
    <submittedName>
        <fullName evidence="8">Uncharacterized protein</fullName>
    </submittedName>
</protein>
<gene>
    <name evidence="8" type="ORF">EPUL_006216</name>
</gene>
<evidence type="ECO:0000256" key="1">
    <source>
        <dbReference type="ARBA" id="ARBA00004141"/>
    </source>
</evidence>
<feature type="compositionally biased region" description="Basic and acidic residues" evidence="6">
    <location>
        <begin position="142"/>
        <end position="161"/>
    </location>
</feature>
<evidence type="ECO:0000313" key="9">
    <source>
        <dbReference type="Proteomes" id="UP000237438"/>
    </source>
</evidence>
<dbReference type="InterPro" id="IPR049555">
    <property type="entry name" value="GDT1-like_CS"/>
</dbReference>
<feature type="transmembrane region" description="Helical" evidence="7">
    <location>
        <begin position="433"/>
        <end position="454"/>
    </location>
</feature>
<keyword evidence="3 7" id="KW-0812">Transmembrane</keyword>
<feature type="compositionally biased region" description="Low complexity" evidence="6">
    <location>
        <begin position="403"/>
        <end position="424"/>
    </location>
</feature>
<dbReference type="InterPro" id="IPR001727">
    <property type="entry name" value="GDT1-like"/>
</dbReference>
<dbReference type="GO" id="GO:0000329">
    <property type="term" value="C:fungal-type vacuole membrane"/>
    <property type="evidence" value="ECO:0007669"/>
    <property type="project" value="TreeGrafter"/>
</dbReference>
<dbReference type="GO" id="GO:0032468">
    <property type="term" value="P:Golgi calcium ion homeostasis"/>
    <property type="evidence" value="ECO:0007669"/>
    <property type="project" value="TreeGrafter"/>
</dbReference>
<dbReference type="GO" id="GO:0005794">
    <property type="term" value="C:Golgi apparatus"/>
    <property type="evidence" value="ECO:0007669"/>
    <property type="project" value="TreeGrafter"/>
</dbReference>
<keyword evidence="4 7" id="KW-1133">Transmembrane helix</keyword>
<dbReference type="AlphaFoldDB" id="A0A2S4PTQ9"/>
<reference evidence="8 9" key="1">
    <citation type="submission" date="2017-10" db="EMBL/GenBank/DDBJ databases">
        <title>Development of genomic resources for the powdery mildew, Erysiphe pulchra.</title>
        <authorList>
            <person name="Wadl P.A."/>
            <person name="Mack B.M."/>
            <person name="Moore G."/>
            <person name="Beltz S.B."/>
        </authorList>
    </citation>
    <scope>NUCLEOTIDE SEQUENCE [LARGE SCALE GENOMIC DNA]</scope>
    <source>
        <strain evidence="8">Cflorida</strain>
    </source>
</reference>
<keyword evidence="5 7" id="KW-0472">Membrane</keyword>
<feature type="region of interest" description="Disordered" evidence="6">
    <location>
        <begin position="116"/>
        <end position="246"/>
    </location>
</feature>
<evidence type="ECO:0000256" key="5">
    <source>
        <dbReference type="ARBA" id="ARBA00023136"/>
    </source>
</evidence>
<comment type="caution">
    <text evidence="8">The sequence shown here is derived from an EMBL/GenBank/DDBJ whole genome shotgun (WGS) entry which is preliminary data.</text>
</comment>
<comment type="similarity">
    <text evidence="2">Belongs to the GDT1 family.</text>
</comment>
<feature type="non-terminal residue" evidence="8">
    <location>
        <position position="550"/>
    </location>
</feature>
<comment type="subcellular location">
    <subcellularLocation>
        <location evidence="1">Membrane</location>
        <topology evidence="1">Multi-pass membrane protein</topology>
    </subcellularLocation>
</comment>
<dbReference type="PROSITE" id="PS01214">
    <property type="entry name" value="UPF0016"/>
    <property type="match status" value="1"/>
</dbReference>